<evidence type="ECO:0000256" key="1">
    <source>
        <dbReference type="SAM" id="MobiDB-lite"/>
    </source>
</evidence>
<dbReference type="EMBL" id="CP002525">
    <property type="protein sequence ID" value="ADX97826.1"/>
    <property type="molecule type" value="Genomic_DNA"/>
</dbReference>
<dbReference type="Gene3D" id="1.10.3210.10">
    <property type="entry name" value="Hypothetical protein af1432"/>
    <property type="match status" value="1"/>
</dbReference>
<organism evidence="3 4">
    <name type="scientific">Mycoplasma suis (strain Illinois)</name>
    <dbReference type="NCBI Taxonomy" id="768700"/>
    <lineage>
        <taxon>Bacteria</taxon>
        <taxon>Bacillati</taxon>
        <taxon>Mycoplasmatota</taxon>
        <taxon>Mollicutes</taxon>
        <taxon>Mycoplasmataceae</taxon>
        <taxon>Mycoplasma</taxon>
    </lineage>
</organism>
<evidence type="ECO:0000259" key="2">
    <source>
        <dbReference type="Pfam" id="PF01966"/>
    </source>
</evidence>
<dbReference type="SUPFAM" id="SSF109604">
    <property type="entry name" value="HD-domain/PDEase-like"/>
    <property type="match status" value="1"/>
</dbReference>
<keyword evidence="3" id="KW-0378">Hydrolase</keyword>
<feature type="domain" description="HD" evidence="2">
    <location>
        <begin position="184"/>
        <end position="256"/>
    </location>
</feature>
<feature type="region of interest" description="Disordered" evidence="1">
    <location>
        <begin position="1"/>
        <end position="22"/>
    </location>
</feature>
<dbReference type="InterPro" id="IPR006674">
    <property type="entry name" value="HD_domain"/>
</dbReference>
<feature type="compositionally biased region" description="Polar residues" evidence="1">
    <location>
        <begin position="1"/>
        <end position="11"/>
    </location>
</feature>
<dbReference type="HOGENOM" id="CLU_735340_0_0_14"/>
<dbReference type="CDD" id="cd00077">
    <property type="entry name" value="HDc"/>
    <property type="match status" value="1"/>
</dbReference>
<dbReference type="KEGG" id="mss:MSU_0284"/>
<gene>
    <name evidence="3" type="ordered locus">MSU_0284</name>
</gene>
<keyword evidence="4" id="KW-1185">Reference proteome</keyword>
<dbReference type="InterPro" id="IPR003607">
    <property type="entry name" value="HD/PDEase_dom"/>
</dbReference>
<dbReference type="RefSeq" id="WP_013609762.1">
    <property type="nucleotide sequence ID" value="NC_015155.1"/>
</dbReference>
<dbReference type="Pfam" id="PF01966">
    <property type="entry name" value="HD"/>
    <property type="match status" value="1"/>
</dbReference>
<feature type="compositionally biased region" description="Low complexity" evidence="1">
    <location>
        <begin position="12"/>
        <end position="22"/>
    </location>
</feature>
<sequence length="395" mass="46055">MSSEKNITQEVNESSSNNGSNNKEYLSKFSKKMIHLLTKYKSPKLFTGCYNEFQLSEGKFFSDKTVGQLLGKSGERKDEFFLLTGVKPHLEYSGEDPILILSKYNVRDIKLASMLTQKFKISKSWSSSSIHKNFKEVEKQITSEEEVLGRSTLENIDSEIDSPYLFQIIGRMGSEQYSNSQTLLEHSLQMAEASEQAALQLNMESKRTKKLAFYHDIGKLFLPYYEHASEKVFQYIPDIQDPEIKEIIKTHHDSLLSFSSPYIALVSLINRILTQIHFIPSETKAINLKENFQFFLEEQKKEERISNFYILSSGLHFWFIFNEASSREEQSSLQEEWTNKLNNLLQEKYKEDTQLDLSSLSITFYWLPNKEDKPSLYRLKIYQEGEIFRLVSKTQ</sequence>
<accession>F0QQQ6</accession>
<name>F0QQQ6_MYCSL</name>
<evidence type="ECO:0000313" key="3">
    <source>
        <dbReference type="EMBL" id="ADX97826.1"/>
    </source>
</evidence>
<dbReference type="STRING" id="768700.MSU_0284"/>
<dbReference type="GO" id="GO:0016787">
    <property type="term" value="F:hydrolase activity"/>
    <property type="evidence" value="ECO:0007669"/>
    <property type="project" value="UniProtKB-KW"/>
</dbReference>
<proteinExistence type="predicted"/>
<dbReference type="Proteomes" id="UP000007484">
    <property type="component" value="Chromosome"/>
</dbReference>
<evidence type="ECO:0000313" key="4">
    <source>
        <dbReference type="Proteomes" id="UP000007484"/>
    </source>
</evidence>
<dbReference type="AlphaFoldDB" id="F0QQQ6"/>
<protein>
    <submittedName>
        <fullName evidence="3">Phosphohydrolase</fullName>
    </submittedName>
</protein>
<reference evidence="3 4" key="1">
    <citation type="journal article" date="2011" name="J. Bacteriol.">
        <title>Complete genome sequences of two hemotropic Mycoplasmas, Mycoplasma haemofelis strain Ohio2 and Mycoplasma suis strain Illinois.</title>
        <authorList>
            <person name="Messick J.B."/>
            <person name="Santos A.P."/>
            <person name="Guimaraes A.M."/>
        </authorList>
    </citation>
    <scope>NUCLEOTIDE SEQUENCE [LARGE SCALE GENOMIC DNA]</scope>
    <source>
        <strain evidence="3 4">Illinois</strain>
    </source>
</reference>